<sequence length="38" mass="4068">MSASVSALQCDGVAAALTPFKAFSGYEIRFASEHRYKG</sequence>
<evidence type="ECO:0000313" key="2">
    <source>
        <dbReference type="Proteomes" id="UP000527324"/>
    </source>
</evidence>
<dbReference type="AlphaFoldDB" id="A0A7W9F9R8"/>
<reference evidence="1 2" key="1">
    <citation type="submission" date="2020-08" db="EMBL/GenBank/DDBJ databases">
        <title>Genomic Encyclopedia of Type Strains, Phase IV (KMG-IV): sequencing the most valuable type-strain genomes for metagenomic binning, comparative biology and taxonomic classification.</title>
        <authorList>
            <person name="Goeker M."/>
        </authorList>
    </citation>
    <scope>NUCLEOTIDE SEQUENCE [LARGE SCALE GENOMIC DNA]</scope>
    <source>
        <strain evidence="1 2">DSM 4731</strain>
    </source>
</reference>
<accession>A0A7W9F9R8</accession>
<protein>
    <submittedName>
        <fullName evidence="1">Uncharacterized protein</fullName>
    </submittedName>
</protein>
<gene>
    <name evidence="1" type="ORF">GGQ93_003234</name>
</gene>
<keyword evidence="2" id="KW-1185">Reference proteome</keyword>
<dbReference type="EMBL" id="JACHOQ010000018">
    <property type="protein sequence ID" value="MBB5741491.1"/>
    <property type="molecule type" value="Genomic_DNA"/>
</dbReference>
<organism evidence="1 2">
    <name type="scientific">Brevundimonas aurantiaca</name>
    <dbReference type="NCBI Taxonomy" id="74316"/>
    <lineage>
        <taxon>Bacteria</taxon>
        <taxon>Pseudomonadati</taxon>
        <taxon>Pseudomonadota</taxon>
        <taxon>Alphaproteobacteria</taxon>
        <taxon>Caulobacterales</taxon>
        <taxon>Caulobacteraceae</taxon>
        <taxon>Brevundimonas</taxon>
    </lineage>
</organism>
<proteinExistence type="predicted"/>
<evidence type="ECO:0000313" key="1">
    <source>
        <dbReference type="EMBL" id="MBB5741491.1"/>
    </source>
</evidence>
<name>A0A7W9F9R8_9CAUL</name>
<dbReference type="Proteomes" id="UP000527324">
    <property type="component" value="Unassembled WGS sequence"/>
</dbReference>
<comment type="caution">
    <text evidence="1">The sequence shown here is derived from an EMBL/GenBank/DDBJ whole genome shotgun (WGS) entry which is preliminary data.</text>
</comment>